<dbReference type="PROSITE" id="PS00133">
    <property type="entry name" value="CARBOXYPEPT_ZN_2"/>
    <property type="match status" value="1"/>
</dbReference>
<dbReference type="GO" id="GO:0004181">
    <property type="term" value="F:metallocarboxypeptidase activity"/>
    <property type="evidence" value="ECO:0007669"/>
    <property type="project" value="InterPro"/>
</dbReference>
<evidence type="ECO:0000256" key="14">
    <source>
        <dbReference type="PROSITE-ProRule" id="PRU01379"/>
    </source>
</evidence>
<dbReference type="PROSITE" id="PS52035">
    <property type="entry name" value="PEPTIDASE_M14"/>
    <property type="match status" value="1"/>
</dbReference>
<evidence type="ECO:0000256" key="5">
    <source>
        <dbReference type="ARBA" id="ARBA00022723"/>
    </source>
</evidence>
<dbReference type="InterPro" id="IPR000834">
    <property type="entry name" value="Peptidase_M14"/>
</dbReference>
<dbReference type="GO" id="GO:0005615">
    <property type="term" value="C:extracellular space"/>
    <property type="evidence" value="ECO:0007669"/>
    <property type="project" value="TreeGrafter"/>
</dbReference>
<evidence type="ECO:0000256" key="9">
    <source>
        <dbReference type="ARBA" id="ARBA00023049"/>
    </source>
</evidence>
<evidence type="ECO:0000256" key="4">
    <source>
        <dbReference type="ARBA" id="ARBA00022670"/>
    </source>
</evidence>
<keyword evidence="7" id="KW-0378">Hydrolase</keyword>
<sequence length="444" mass="47808">MIHFGDGERHLVPRSFGGEMSTRRRIGGALAATGLALLAVTTPVASAQTGDPARGLYSVEGASTPDKRTEVARTGVDVAGSRGGALTVVATPGQAAALRAGGFGLKSLGDFDGMLKQRSDRAGTAAVAGDFPPGDEAYHTYAETTAELQKAAKDHSDIATLSSIGKSYEGRELNLLKISDNAGTDENEPEVLFTCNQHAREHLTTEMCLRIVQRFTSGYASDPAIKKMVDEHEIYVIPNVNPDGSEYDITGGEYQGWRKTRKPVPGSSAVGTDPNRNWDYKWNCCGGSSNSPSAEDYHGPSAFSEPETKAVADFVDSRVVGGTQQIKTHIDFHTFSELVLWPYGYTKAETDTGLNEEEAKRFADVGKQMAATNGYTPEQSSDLYVTDGDVNDWAWGKHKILSYTFEMYPKDGGIDGFYPPASVIPEQTARNDKAVDIIVNEAKA</sequence>
<accession>R4SV33</accession>
<comment type="catalytic activity">
    <reaction evidence="10">
        <text>Releases a C-terminal residue, which may be hydrophobic or positively charged.</text>
        <dbReference type="EC" id="3.4.17.18"/>
    </reaction>
</comment>
<evidence type="ECO:0000256" key="2">
    <source>
        <dbReference type="ARBA" id="ARBA00005988"/>
    </source>
</evidence>
<name>R4SV33_9PSEU</name>
<evidence type="ECO:0000256" key="1">
    <source>
        <dbReference type="ARBA" id="ARBA00001947"/>
    </source>
</evidence>
<evidence type="ECO:0000256" key="7">
    <source>
        <dbReference type="ARBA" id="ARBA00022801"/>
    </source>
</evidence>
<dbReference type="EMBL" id="CP003410">
    <property type="protein sequence ID" value="AGM02607.1"/>
    <property type="molecule type" value="Genomic_DNA"/>
</dbReference>
<protein>
    <recommendedName>
        <fullName evidence="13">Zinc carboxypeptidase</fullName>
        <ecNumber evidence="12">3.4.17.18</ecNumber>
    </recommendedName>
</protein>
<dbReference type="Gene3D" id="3.40.630.10">
    <property type="entry name" value="Zn peptidases"/>
    <property type="match status" value="1"/>
</dbReference>
<dbReference type="PRINTS" id="PR00765">
    <property type="entry name" value="CRBOXYPTASEA"/>
</dbReference>
<dbReference type="PATRIC" id="fig|1156913.3.peg.19"/>
<keyword evidence="6" id="KW-0732">Signal</keyword>
<keyword evidence="5" id="KW-0479">Metal-binding</keyword>
<dbReference type="HOGENOM" id="CLU_019326_3_0_11"/>
<dbReference type="GO" id="GO:0006508">
    <property type="term" value="P:proteolysis"/>
    <property type="evidence" value="ECO:0007669"/>
    <property type="project" value="UniProtKB-KW"/>
</dbReference>
<comment type="cofactor">
    <cofactor evidence="1">
        <name>Zn(2+)</name>
        <dbReference type="ChEBI" id="CHEBI:29105"/>
    </cofactor>
</comment>
<keyword evidence="17" id="KW-1185">Reference proteome</keyword>
<dbReference type="Pfam" id="PF00246">
    <property type="entry name" value="Peptidase_M14"/>
    <property type="match status" value="1"/>
</dbReference>
<evidence type="ECO:0000256" key="11">
    <source>
        <dbReference type="ARBA" id="ARBA00055464"/>
    </source>
</evidence>
<keyword evidence="4" id="KW-0645">Protease</keyword>
<evidence type="ECO:0000313" key="17">
    <source>
        <dbReference type="Proteomes" id="UP000013968"/>
    </source>
</evidence>
<dbReference type="PROSITE" id="PS00132">
    <property type="entry name" value="CARBOXYPEPT_ZN_1"/>
    <property type="match status" value="1"/>
</dbReference>
<dbReference type="EC" id="3.4.17.18" evidence="12"/>
<evidence type="ECO:0000313" key="16">
    <source>
        <dbReference type="EMBL" id="AGM02607.1"/>
    </source>
</evidence>
<dbReference type="AlphaFoldDB" id="R4SV33"/>
<evidence type="ECO:0000256" key="12">
    <source>
        <dbReference type="ARBA" id="ARBA00066554"/>
    </source>
</evidence>
<comment type="function">
    <text evidence="11">Carboxypeptidase that possesses the specificities of both mammalian Cpase A and B. Thus shows broad substrate specificity, being able to cleave Cbz-Gly-Leu, Cbz-Gly-Val, Cbz-Gly-Phe, Cbz-Gly-Lys and Bz-Gly-Arg in vitro.</text>
</comment>
<evidence type="ECO:0000256" key="3">
    <source>
        <dbReference type="ARBA" id="ARBA00022645"/>
    </source>
</evidence>
<keyword evidence="9" id="KW-0482">Metalloprotease</keyword>
<dbReference type="InterPro" id="IPR033810">
    <property type="entry name" value="Carboxypeptidase_T"/>
</dbReference>
<dbReference type="CDD" id="cd03859">
    <property type="entry name" value="M14_CPT"/>
    <property type="match status" value="1"/>
</dbReference>
<dbReference type="Proteomes" id="UP000013968">
    <property type="component" value="Chromosome"/>
</dbReference>
<keyword evidence="8" id="KW-0862">Zinc</keyword>
<evidence type="ECO:0000256" key="6">
    <source>
        <dbReference type="ARBA" id="ARBA00022729"/>
    </source>
</evidence>
<feature type="domain" description="Peptidase M14" evidence="15">
    <location>
        <begin position="137"/>
        <end position="442"/>
    </location>
</feature>
<evidence type="ECO:0000256" key="10">
    <source>
        <dbReference type="ARBA" id="ARBA00050859"/>
    </source>
</evidence>
<dbReference type="InterPro" id="IPR057246">
    <property type="entry name" value="CARBOXYPEPT_ZN_1"/>
</dbReference>
<keyword evidence="3 16" id="KW-0121">Carboxypeptidase</keyword>
<dbReference type="PANTHER" id="PTHR11705:SF143">
    <property type="entry name" value="SLL0236 PROTEIN"/>
    <property type="match status" value="1"/>
</dbReference>
<organism evidence="16 17">
    <name type="scientific">Amycolatopsis keratiniphila</name>
    <dbReference type="NCBI Taxonomy" id="129921"/>
    <lineage>
        <taxon>Bacteria</taxon>
        <taxon>Bacillati</taxon>
        <taxon>Actinomycetota</taxon>
        <taxon>Actinomycetes</taxon>
        <taxon>Pseudonocardiales</taxon>
        <taxon>Pseudonocardiaceae</taxon>
        <taxon>Amycolatopsis</taxon>
        <taxon>Amycolatopsis japonica group</taxon>
    </lineage>
</organism>
<comment type="similarity">
    <text evidence="2 14">Belongs to the peptidase M14 family.</text>
</comment>
<evidence type="ECO:0000256" key="13">
    <source>
        <dbReference type="ARBA" id="ARBA00074273"/>
    </source>
</evidence>
<dbReference type="MEROPS" id="M14.007"/>
<evidence type="ECO:0000259" key="15">
    <source>
        <dbReference type="PROSITE" id="PS52035"/>
    </source>
</evidence>
<dbReference type="GO" id="GO:0008270">
    <property type="term" value="F:zinc ion binding"/>
    <property type="evidence" value="ECO:0007669"/>
    <property type="project" value="InterPro"/>
</dbReference>
<dbReference type="SMART" id="SM00631">
    <property type="entry name" value="Zn_pept"/>
    <property type="match status" value="1"/>
</dbReference>
<evidence type="ECO:0000256" key="8">
    <source>
        <dbReference type="ARBA" id="ARBA00022833"/>
    </source>
</evidence>
<feature type="active site" description="Proton donor/acceptor" evidence="14">
    <location>
        <position position="406"/>
    </location>
</feature>
<dbReference type="InterPro" id="IPR057247">
    <property type="entry name" value="CARBOXYPEPT_ZN_2"/>
</dbReference>
<gene>
    <name evidence="16" type="primary">cpt</name>
    <name evidence="16" type="ORF">AORI_0018</name>
</gene>
<reference evidence="16 17" key="1">
    <citation type="journal article" date="2013" name="BMC Genomics">
        <title>ContigScape: a Cytoscape plugin facilitating microbial genome gap closing.</title>
        <authorList>
            <person name="Tang B."/>
            <person name="Wang Q."/>
            <person name="Yang M."/>
            <person name="Xie F."/>
            <person name="Zhu Y."/>
            <person name="Zhuo Y."/>
            <person name="Wang S."/>
            <person name="Gao H."/>
            <person name="Ding X."/>
            <person name="Zhang L."/>
            <person name="Zhao G."/>
            <person name="Zheng H."/>
        </authorList>
    </citation>
    <scope>NUCLEOTIDE SEQUENCE [LARGE SCALE GENOMIC DNA]</scope>
    <source>
        <strain evidence="16 17">HCCB10007</strain>
    </source>
</reference>
<dbReference type="FunFam" id="3.40.630.10:FF:000084">
    <property type="entry name" value="Carboxypeptidase B2"/>
    <property type="match status" value="1"/>
</dbReference>
<dbReference type="PANTHER" id="PTHR11705">
    <property type="entry name" value="PROTEASE FAMILY M14 CARBOXYPEPTIDASE A,B"/>
    <property type="match status" value="1"/>
</dbReference>
<proteinExistence type="inferred from homology"/>
<dbReference type="KEGG" id="aoi:AORI_0018"/>
<dbReference type="SUPFAM" id="SSF53187">
    <property type="entry name" value="Zn-dependent exopeptidases"/>
    <property type="match status" value="1"/>
</dbReference>